<reference evidence="2 3" key="1">
    <citation type="submission" date="2016-10" db="EMBL/GenBank/DDBJ databases">
        <title>Draft genome sequence of Coniochaeta ligniaria NRRL30616, a lignocellulolytic fungus for bioabatement of inhibitors in plant biomass hydrolysates.</title>
        <authorList>
            <consortium name="DOE Joint Genome Institute"/>
            <person name="Jimenez D.J."/>
            <person name="Hector R.E."/>
            <person name="Riley R."/>
            <person name="Sun H."/>
            <person name="Grigoriev I.V."/>
            <person name="Van Elsas J.D."/>
            <person name="Nichols N.N."/>
        </authorList>
    </citation>
    <scope>NUCLEOTIDE SEQUENCE [LARGE SCALE GENOMIC DNA]</scope>
    <source>
        <strain evidence="2 3">NRRL 30616</strain>
    </source>
</reference>
<dbReference type="PROSITE" id="PS50206">
    <property type="entry name" value="RHODANESE_3"/>
    <property type="match status" value="1"/>
</dbReference>
<dbReference type="AlphaFoldDB" id="A0A1J7J598"/>
<sequence>MLFGPENLSGFRSILRQLIPARPYCGILTMTSATQGSAVPPPWHAAYPAPKIEARSITRETVLEMLRDGNKVASKDFVLIDLRRIDHQGGAIRGSINLPAYSLWPSIPTVYEIFKAAGLAKVI</sequence>
<name>A0A1J7J598_9PEZI</name>
<evidence type="ECO:0000259" key="1">
    <source>
        <dbReference type="PROSITE" id="PS50206"/>
    </source>
</evidence>
<dbReference type="SUPFAM" id="SSF52821">
    <property type="entry name" value="Rhodanese/Cell cycle control phosphatase"/>
    <property type="match status" value="1"/>
</dbReference>
<organism evidence="2 3">
    <name type="scientific">Coniochaeta ligniaria NRRL 30616</name>
    <dbReference type="NCBI Taxonomy" id="1408157"/>
    <lineage>
        <taxon>Eukaryota</taxon>
        <taxon>Fungi</taxon>
        <taxon>Dikarya</taxon>
        <taxon>Ascomycota</taxon>
        <taxon>Pezizomycotina</taxon>
        <taxon>Sordariomycetes</taxon>
        <taxon>Sordariomycetidae</taxon>
        <taxon>Coniochaetales</taxon>
        <taxon>Coniochaetaceae</taxon>
        <taxon>Coniochaeta</taxon>
    </lineage>
</organism>
<dbReference type="InterPro" id="IPR001763">
    <property type="entry name" value="Rhodanese-like_dom"/>
</dbReference>
<accession>A0A1J7J598</accession>
<proteinExistence type="predicted"/>
<dbReference type="InterPro" id="IPR036873">
    <property type="entry name" value="Rhodanese-like_dom_sf"/>
</dbReference>
<dbReference type="InParanoid" id="A0A1J7J598"/>
<dbReference type="Gene3D" id="3.40.250.10">
    <property type="entry name" value="Rhodanese-like domain"/>
    <property type="match status" value="1"/>
</dbReference>
<dbReference type="OrthoDB" id="8300214at2759"/>
<dbReference type="STRING" id="1408157.A0A1J7J598"/>
<gene>
    <name evidence="2" type="ORF">CONLIGDRAFT_77636</name>
</gene>
<dbReference type="FunCoup" id="A0A1J7J598">
    <property type="interactions" value="53"/>
</dbReference>
<protein>
    <recommendedName>
        <fullName evidence="1">Rhodanese domain-containing protein</fullName>
    </recommendedName>
</protein>
<dbReference type="EMBL" id="KV875102">
    <property type="protein sequence ID" value="OIW24992.1"/>
    <property type="molecule type" value="Genomic_DNA"/>
</dbReference>
<keyword evidence="3" id="KW-1185">Reference proteome</keyword>
<feature type="domain" description="Rhodanese" evidence="1">
    <location>
        <begin position="73"/>
        <end position="103"/>
    </location>
</feature>
<evidence type="ECO:0000313" key="3">
    <source>
        <dbReference type="Proteomes" id="UP000182658"/>
    </source>
</evidence>
<dbReference type="Proteomes" id="UP000182658">
    <property type="component" value="Unassembled WGS sequence"/>
</dbReference>
<evidence type="ECO:0000313" key="2">
    <source>
        <dbReference type="EMBL" id="OIW24992.1"/>
    </source>
</evidence>